<name>A0ABV8EYD3_9ACTN</name>
<evidence type="ECO:0000313" key="2">
    <source>
        <dbReference type="EMBL" id="MFC3980215.1"/>
    </source>
</evidence>
<sequence>MLLALVTIALWALSVAYVALDALIPGHSLPISLHHLLLAASATITLAWILRHPRLQYRVGYRDGYEDGERNAA</sequence>
<keyword evidence="1" id="KW-0472">Membrane</keyword>
<dbReference type="Proteomes" id="UP001595698">
    <property type="component" value="Unassembled WGS sequence"/>
</dbReference>
<comment type="caution">
    <text evidence="2">The sequence shown here is derived from an EMBL/GenBank/DDBJ whole genome shotgun (WGS) entry which is preliminary data.</text>
</comment>
<gene>
    <name evidence="2" type="ORF">ACFOYY_08800</name>
</gene>
<proteinExistence type="predicted"/>
<organism evidence="2 3">
    <name type="scientific">Streptosporangium jomthongense</name>
    <dbReference type="NCBI Taxonomy" id="1193683"/>
    <lineage>
        <taxon>Bacteria</taxon>
        <taxon>Bacillati</taxon>
        <taxon>Actinomycetota</taxon>
        <taxon>Actinomycetes</taxon>
        <taxon>Streptosporangiales</taxon>
        <taxon>Streptosporangiaceae</taxon>
        <taxon>Streptosporangium</taxon>
    </lineage>
</organism>
<accession>A0ABV8EYD3</accession>
<keyword evidence="1" id="KW-1133">Transmembrane helix</keyword>
<keyword evidence="3" id="KW-1185">Reference proteome</keyword>
<reference evidence="3" key="1">
    <citation type="journal article" date="2019" name="Int. J. Syst. Evol. Microbiol.">
        <title>The Global Catalogue of Microorganisms (GCM) 10K type strain sequencing project: providing services to taxonomists for standard genome sequencing and annotation.</title>
        <authorList>
            <consortium name="The Broad Institute Genomics Platform"/>
            <consortium name="The Broad Institute Genome Sequencing Center for Infectious Disease"/>
            <person name="Wu L."/>
            <person name="Ma J."/>
        </authorList>
    </citation>
    <scope>NUCLEOTIDE SEQUENCE [LARGE SCALE GENOMIC DNA]</scope>
    <source>
        <strain evidence="3">TBRC 7912</strain>
    </source>
</reference>
<protein>
    <submittedName>
        <fullName evidence="2">Uncharacterized protein</fullName>
    </submittedName>
</protein>
<dbReference type="RefSeq" id="WP_386189213.1">
    <property type="nucleotide sequence ID" value="NZ_JBHSBC010000008.1"/>
</dbReference>
<evidence type="ECO:0000256" key="1">
    <source>
        <dbReference type="SAM" id="Phobius"/>
    </source>
</evidence>
<dbReference type="EMBL" id="JBHSBC010000008">
    <property type="protein sequence ID" value="MFC3980215.1"/>
    <property type="molecule type" value="Genomic_DNA"/>
</dbReference>
<feature type="transmembrane region" description="Helical" evidence="1">
    <location>
        <begin position="31"/>
        <end position="50"/>
    </location>
</feature>
<keyword evidence="1" id="KW-0812">Transmembrane</keyword>
<evidence type="ECO:0000313" key="3">
    <source>
        <dbReference type="Proteomes" id="UP001595698"/>
    </source>
</evidence>